<organism evidence="3">
    <name type="scientific">Mesocestoides corti</name>
    <name type="common">Flatworm</name>
    <dbReference type="NCBI Taxonomy" id="53468"/>
    <lineage>
        <taxon>Eukaryota</taxon>
        <taxon>Metazoa</taxon>
        <taxon>Spiralia</taxon>
        <taxon>Lophotrochozoa</taxon>
        <taxon>Platyhelminthes</taxon>
        <taxon>Cestoda</taxon>
        <taxon>Eucestoda</taxon>
        <taxon>Cyclophyllidea</taxon>
        <taxon>Mesocestoididae</taxon>
        <taxon>Mesocestoides</taxon>
    </lineage>
</organism>
<dbReference type="WBParaSite" id="MCU_000515-RA">
    <property type="protein sequence ID" value="MCU_000515-RA"/>
    <property type="gene ID" value="MCU_000515"/>
</dbReference>
<accession>A0A5K3EH97</accession>
<feature type="region of interest" description="Disordered" evidence="1">
    <location>
        <begin position="256"/>
        <end position="312"/>
    </location>
</feature>
<protein>
    <submittedName>
        <fullName evidence="3">SCA7 domain-containing protein</fullName>
    </submittedName>
</protein>
<feature type="region of interest" description="Disordered" evidence="1">
    <location>
        <begin position="889"/>
        <end position="911"/>
    </location>
</feature>
<evidence type="ECO:0000256" key="1">
    <source>
        <dbReference type="SAM" id="MobiDB-lite"/>
    </source>
</evidence>
<evidence type="ECO:0000313" key="3">
    <source>
        <dbReference type="WBParaSite" id="MCU_000515-RA"/>
    </source>
</evidence>
<feature type="region of interest" description="Disordered" evidence="1">
    <location>
        <begin position="716"/>
        <end position="759"/>
    </location>
</feature>
<reference evidence="3" key="1">
    <citation type="submission" date="2019-11" db="UniProtKB">
        <authorList>
            <consortium name="WormBaseParasite"/>
        </authorList>
    </citation>
    <scope>IDENTIFICATION</scope>
</reference>
<dbReference type="PROSITE" id="PS51505">
    <property type="entry name" value="SCA7"/>
    <property type="match status" value="1"/>
</dbReference>
<feature type="compositionally biased region" description="Basic and acidic residues" evidence="1">
    <location>
        <begin position="721"/>
        <end position="742"/>
    </location>
</feature>
<proteinExistence type="predicted"/>
<feature type="compositionally biased region" description="Low complexity" evidence="1">
    <location>
        <begin position="596"/>
        <end position="611"/>
    </location>
</feature>
<feature type="compositionally biased region" description="Low complexity" evidence="1">
    <location>
        <begin position="183"/>
        <end position="197"/>
    </location>
</feature>
<feature type="compositionally biased region" description="Low complexity" evidence="1">
    <location>
        <begin position="895"/>
        <end position="907"/>
    </location>
</feature>
<feature type="region of interest" description="Disordered" evidence="1">
    <location>
        <begin position="130"/>
        <end position="208"/>
    </location>
</feature>
<feature type="domain" description="SCA7" evidence="2">
    <location>
        <begin position="516"/>
        <end position="582"/>
    </location>
</feature>
<feature type="compositionally biased region" description="Polar residues" evidence="1">
    <location>
        <begin position="292"/>
        <end position="312"/>
    </location>
</feature>
<feature type="region of interest" description="Disordered" evidence="1">
    <location>
        <begin position="395"/>
        <end position="416"/>
    </location>
</feature>
<feature type="compositionally biased region" description="Low complexity" evidence="1">
    <location>
        <begin position="256"/>
        <end position="271"/>
    </location>
</feature>
<name>A0A5K3EH97_MESCO</name>
<dbReference type="Pfam" id="PF08313">
    <property type="entry name" value="SCA7"/>
    <property type="match status" value="1"/>
</dbReference>
<dbReference type="AlphaFoldDB" id="A0A5K3EH97"/>
<dbReference type="InterPro" id="IPR013243">
    <property type="entry name" value="SCA7_dom"/>
</dbReference>
<feature type="compositionally biased region" description="Polar residues" evidence="1">
    <location>
        <begin position="148"/>
        <end position="160"/>
    </location>
</feature>
<evidence type="ECO:0000259" key="2">
    <source>
        <dbReference type="PROSITE" id="PS51505"/>
    </source>
</evidence>
<feature type="region of interest" description="Disordered" evidence="1">
    <location>
        <begin position="589"/>
        <end position="619"/>
    </location>
</feature>
<sequence length="1011" mass="109193">MTNPWESLCRDLATGPTCSLPQRSCFNSVKIHGLTSVKSGFIPDERLLACKTCGVIFLHDKTESHYDAFHECLSKDTSKPDLLPYHAVNLCQKIYEAAQLEEKLAHKRLKTGSIRKSKSLRVLSHANHFGDSSVTSTSDRQRKRTTLKSRTSGDSPSVCNSLDRDKLSSSSSCDRLSHSGVNSPDSPGTESSSSAPSKLIENPPDLPSIYPRKGLMEILQEESASLVSRTRRICGNPSKPVPSHPLCRSSISSLSVSHSQSYPSSPSSPSLGDRKESISISQSVHSIRKQVPVTTMQPASAELSQVRSNKQSPAEVQIHSRLRSQFETYLPHSSSFRHQHVVRQTPTSTVPIKGVETVSLISNDGPDTDVEMPHGFSAGDESVAAVYHLEQDSRTQFGRSQQIRSNRPSRNGSKASLPSYLRAAQNEKQWNASNFVAASGNWSKNSHLQVTQPNYYNALFDADSLRPHKSEQRPFNSDFGVYGKALRNPSEKSVNQQHGVIGRSANEDSERLHREILHSDTVINSLTQCGCVEMDDLRCKNSILCTVHTMEEKRRVPRPRDLKSLIREARQQQQHLLRLHESPIPTKVRRISSTAVSSKSTPPVPLLTSSSAPRTATPPVVTSAHRLAAFPASTTARRISVNGVITTVDGQPSATIQQPTILHRRVHHPSSLLRRNQQMWVGGVGQEKTSTSFISTTAASPGYYASPSPTALSKLAQEPAKLSDSREVQSRVVVNDDREKSITGRSRKSSRSGLRQPPSSLHNAYIQHITPSPTHTNSTALLLRASAANQIAAKLRGAAARDSATTAASWIGYGRGGTSDVQLAVSASSSTSSTASRHSNPSATAIAAKAANTHAFGSNRYILIGTKPLRKSVSSSRLTVVPGINILQTHHHPHQTPSTASASSSSSNLATKQLVESIPEATSTATVDLTDPDAEAAAAASVIAGAASSNDEDVNCVGIQLDFQQHQQFGRSVAATSGTTSTAAAGVPANLRQSPCSVPAGQMFVFQTRRL</sequence>